<evidence type="ECO:0000313" key="2">
    <source>
        <dbReference type="EnsemblMetazoa" id="XP_012547571.1"/>
    </source>
</evidence>
<organism evidence="2 3">
    <name type="scientific">Bombyx mori</name>
    <name type="common">Silk moth</name>
    <dbReference type="NCBI Taxonomy" id="7091"/>
    <lineage>
        <taxon>Eukaryota</taxon>
        <taxon>Metazoa</taxon>
        <taxon>Ecdysozoa</taxon>
        <taxon>Arthropoda</taxon>
        <taxon>Hexapoda</taxon>
        <taxon>Insecta</taxon>
        <taxon>Pterygota</taxon>
        <taxon>Neoptera</taxon>
        <taxon>Endopterygota</taxon>
        <taxon>Lepidoptera</taxon>
        <taxon>Glossata</taxon>
        <taxon>Ditrysia</taxon>
        <taxon>Bombycoidea</taxon>
        <taxon>Bombycidae</taxon>
        <taxon>Bombycinae</taxon>
        <taxon>Bombyx</taxon>
    </lineage>
</organism>
<reference evidence="2" key="2">
    <citation type="submission" date="2022-06" db="UniProtKB">
        <authorList>
            <consortium name="EnsemblMetazoa"/>
        </authorList>
    </citation>
    <scope>IDENTIFICATION</scope>
    <source>
        <strain evidence="2">p50T (Dazao)</strain>
    </source>
</reference>
<sequence>MSKNSSATVSLKKSSTKRPRELGEKVVDHPQIALAAITSYKKQIEISEFINFLLEALERNAVWLNTLVGNQNNFKCALMVGAGPNRFQIQEIIYPARNNNVKLEVELKDSEDHDKIAVAAVLQLSNADITNLLKYIKTRLFENSMLKDDLLKGKSMGVGFALLRPFNDKQYRVMERIVISSPTKCLTTVKKRKDEKIFNAPPIKRTKKILT</sequence>
<dbReference type="KEGG" id="bmor:105841974"/>
<feature type="compositionally biased region" description="Polar residues" evidence="1">
    <location>
        <begin position="1"/>
        <end position="13"/>
    </location>
</feature>
<reference evidence="3" key="1">
    <citation type="journal article" date="2008" name="Insect Biochem. Mol. Biol.">
        <title>The genome of a lepidopteran model insect, the silkworm Bombyx mori.</title>
        <authorList>
            <consortium name="International Silkworm Genome Consortium"/>
        </authorList>
    </citation>
    <scope>NUCLEOTIDE SEQUENCE [LARGE SCALE GENOMIC DNA]</scope>
    <source>
        <strain evidence="3">p50T</strain>
    </source>
</reference>
<dbReference type="RefSeq" id="XP_012547571.1">
    <property type="nucleotide sequence ID" value="XM_012692117.3"/>
</dbReference>
<dbReference type="OrthoDB" id="6993484at2759"/>
<dbReference type="GeneID" id="105841974"/>
<dbReference type="AlphaFoldDB" id="A0A8R2C6U4"/>
<name>A0A8R2C6U4_BOMMO</name>
<dbReference type="Proteomes" id="UP000005204">
    <property type="component" value="Unassembled WGS sequence"/>
</dbReference>
<protein>
    <submittedName>
        <fullName evidence="2">Uncharacterized protein</fullName>
    </submittedName>
</protein>
<evidence type="ECO:0000256" key="1">
    <source>
        <dbReference type="SAM" id="MobiDB-lite"/>
    </source>
</evidence>
<accession>A0A8R2C6U4</accession>
<dbReference type="EnsemblMetazoa" id="XM_012692117.2">
    <property type="protein sequence ID" value="XP_012547571.1"/>
    <property type="gene ID" value="LOC105841974"/>
</dbReference>
<proteinExistence type="predicted"/>
<feature type="region of interest" description="Disordered" evidence="1">
    <location>
        <begin position="1"/>
        <end position="22"/>
    </location>
</feature>
<keyword evidence="3" id="KW-1185">Reference proteome</keyword>
<evidence type="ECO:0000313" key="3">
    <source>
        <dbReference type="Proteomes" id="UP000005204"/>
    </source>
</evidence>